<dbReference type="EMBL" id="AAYG02000031">
    <property type="protein sequence ID" value="EDN76189.1"/>
    <property type="molecule type" value="Genomic_DNA"/>
</dbReference>
<gene>
    <name evidence="1" type="ORF">RUMGNA_03291</name>
</gene>
<proteinExistence type="predicted"/>
<organism evidence="1 2">
    <name type="scientific">Mediterraneibacter gnavus (strain ATCC 29149 / DSM 114966 / JCM 6515 / VPI C7-9)</name>
    <name type="common">Ruminococcus gnavus</name>
    <dbReference type="NCBI Taxonomy" id="411470"/>
    <lineage>
        <taxon>Bacteria</taxon>
        <taxon>Bacillati</taxon>
        <taxon>Bacillota</taxon>
        <taxon>Clostridia</taxon>
        <taxon>Lachnospirales</taxon>
        <taxon>Lachnospiraceae</taxon>
        <taxon>Mediterraneibacter</taxon>
    </lineage>
</organism>
<dbReference type="Pfam" id="PF13479">
    <property type="entry name" value="AAA_24"/>
    <property type="match status" value="1"/>
</dbReference>
<dbReference type="PaxDb" id="411470-RUMGNA_03291"/>
<dbReference type="Proteomes" id="UP000004410">
    <property type="component" value="Unassembled WGS sequence"/>
</dbReference>
<reference evidence="1 2" key="1">
    <citation type="submission" date="2007-04" db="EMBL/GenBank/DDBJ databases">
        <authorList>
            <person name="Fulton L."/>
            <person name="Clifton S."/>
            <person name="Fulton B."/>
            <person name="Xu J."/>
            <person name="Minx P."/>
            <person name="Pepin K.H."/>
            <person name="Johnson M."/>
            <person name="Thiruvilangam P."/>
            <person name="Bhonagiri V."/>
            <person name="Nash W.E."/>
            <person name="Mardis E.R."/>
            <person name="Wilson R.K."/>
        </authorList>
    </citation>
    <scope>NUCLEOTIDE SEQUENCE [LARGE SCALE GENOMIC DNA]</scope>
    <source>
        <strain evidence="1 2">ATCC 29149</strain>
    </source>
</reference>
<dbReference type="SUPFAM" id="SSF52540">
    <property type="entry name" value="P-loop containing nucleoside triphosphate hydrolases"/>
    <property type="match status" value="1"/>
</dbReference>
<evidence type="ECO:0008006" key="3">
    <source>
        <dbReference type="Google" id="ProtNLM"/>
    </source>
</evidence>
<dbReference type="InterPro" id="IPR027417">
    <property type="entry name" value="P-loop_NTPase"/>
</dbReference>
<protein>
    <recommendedName>
        <fullName evidence="3">Twitching motility protein PilT</fullName>
    </recommendedName>
</protein>
<dbReference type="eggNOG" id="COG0433">
    <property type="taxonomic scope" value="Bacteria"/>
</dbReference>
<sequence>MFKNLVWCIINLSYLSRKKSQNTYKKERFAMVNLITGPKGTGKTQQMIELANEKVKTSNGNVVFIKKSHRNTTTLDFGVRAICMEDYPDILTMDEFIGFLYGMVAGNHDIDTIFIDSVLKQADISLNNISAFMTSLSKISAENTLDFFISVGAEKESIPDIDSDNYNVLN</sequence>
<evidence type="ECO:0000313" key="2">
    <source>
        <dbReference type="Proteomes" id="UP000004410"/>
    </source>
</evidence>
<name>A7B6S7_MEDG7</name>
<accession>A7B6S7</accession>
<comment type="caution">
    <text evidence="1">The sequence shown here is derived from an EMBL/GenBank/DDBJ whole genome shotgun (WGS) entry which is preliminary data.</text>
</comment>
<reference evidence="1 2" key="2">
    <citation type="submission" date="2007-06" db="EMBL/GenBank/DDBJ databases">
        <title>Draft genome sequence of Ruminococcus gnavus (ATCC 29149).</title>
        <authorList>
            <person name="Sudarsanam P."/>
            <person name="Ley R."/>
            <person name="Guruge J."/>
            <person name="Turnbaugh P.J."/>
            <person name="Mahowald M."/>
            <person name="Liep D."/>
            <person name="Gordon J."/>
        </authorList>
    </citation>
    <scope>NUCLEOTIDE SEQUENCE [LARGE SCALE GENOMIC DNA]</scope>
    <source>
        <strain evidence="1 2">ATCC 29149</strain>
    </source>
</reference>
<dbReference type="AlphaFoldDB" id="A7B6S7"/>
<evidence type="ECO:0000313" key="1">
    <source>
        <dbReference type="EMBL" id="EDN76189.1"/>
    </source>
</evidence>